<dbReference type="EMBL" id="JBHTIA010000003">
    <property type="protein sequence ID" value="MFD0764633.1"/>
    <property type="molecule type" value="Genomic_DNA"/>
</dbReference>
<keyword evidence="1" id="KW-1133">Transmembrane helix</keyword>
<keyword evidence="3" id="KW-1185">Reference proteome</keyword>
<gene>
    <name evidence="2" type="ORF">ACFQZI_07190</name>
</gene>
<dbReference type="RefSeq" id="WP_377140389.1">
    <property type="nucleotide sequence ID" value="NZ_JBHTIA010000003.1"/>
</dbReference>
<dbReference type="Proteomes" id="UP001597073">
    <property type="component" value="Unassembled WGS sequence"/>
</dbReference>
<evidence type="ECO:0000256" key="1">
    <source>
        <dbReference type="SAM" id="Phobius"/>
    </source>
</evidence>
<protein>
    <submittedName>
        <fullName evidence="2">Uncharacterized protein</fullName>
    </submittedName>
</protein>
<evidence type="ECO:0000313" key="2">
    <source>
        <dbReference type="EMBL" id="MFD0764633.1"/>
    </source>
</evidence>
<evidence type="ECO:0000313" key="3">
    <source>
        <dbReference type="Proteomes" id="UP001597073"/>
    </source>
</evidence>
<comment type="caution">
    <text evidence="2">The sequence shown here is derived from an EMBL/GenBank/DDBJ whole genome shotgun (WGS) entry which is preliminary data.</text>
</comment>
<organism evidence="2 3">
    <name type="scientific">Mucilaginibacter lutimaris</name>
    <dbReference type="NCBI Taxonomy" id="931629"/>
    <lineage>
        <taxon>Bacteria</taxon>
        <taxon>Pseudomonadati</taxon>
        <taxon>Bacteroidota</taxon>
        <taxon>Sphingobacteriia</taxon>
        <taxon>Sphingobacteriales</taxon>
        <taxon>Sphingobacteriaceae</taxon>
        <taxon>Mucilaginibacter</taxon>
    </lineage>
</organism>
<proteinExistence type="predicted"/>
<accession>A0ABW2ZEK8</accession>
<keyword evidence="1" id="KW-0472">Membrane</keyword>
<sequence length="192" mass="21531">MTEHKNKLFPFAWVLLVIVIMAFVAYFLYVNRFKGNKTIDLSAQQTDLINRHENDTTVTDFISYVSDGSNKMSLDHEYSNTALIKLSRAVSAMARATDYVVKANLNEAETDADKITRDPLAITHADNIRKAADILIEALNNLQKAKYPTLAAEVAAVSEAAQQIDPDVMTLDQKSKVKQFFQRSAELLSKMN</sequence>
<feature type="transmembrane region" description="Helical" evidence="1">
    <location>
        <begin position="12"/>
        <end position="30"/>
    </location>
</feature>
<reference evidence="3" key="1">
    <citation type="journal article" date="2019" name="Int. J. Syst. Evol. Microbiol.">
        <title>The Global Catalogue of Microorganisms (GCM) 10K type strain sequencing project: providing services to taxonomists for standard genome sequencing and annotation.</title>
        <authorList>
            <consortium name="The Broad Institute Genomics Platform"/>
            <consortium name="The Broad Institute Genome Sequencing Center for Infectious Disease"/>
            <person name="Wu L."/>
            <person name="Ma J."/>
        </authorList>
    </citation>
    <scope>NUCLEOTIDE SEQUENCE [LARGE SCALE GENOMIC DNA]</scope>
    <source>
        <strain evidence="3">CCUG 60742</strain>
    </source>
</reference>
<keyword evidence="1" id="KW-0812">Transmembrane</keyword>
<name>A0ABW2ZEK8_9SPHI</name>